<dbReference type="GO" id="GO:0015031">
    <property type="term" value="P:protein transport"/>
    <property type="evidence" value="ECO:0007669"/>
    <property type="project" value="InterPro"/>
</dbReference>
<organism evidence="9 10">
    <name type="scientific">Teladorsagia circumcincta</name>
    <name type="common">Brown stomach worm</name>
    <name type="synonym">Ostertagia circumcincta</name>
    <dbReference type="NCBI Taxonomy" id="45464"/>
    <lineage>
        <taxon>Eukaryota</taxon>
        <taxon>Metazoa</taxon>
        <taxon>Ecdysozoa</taxon>
        <taxon>Nematoda</taxon>
        <taxon>Chromadorea</taxon>
        <taxon>Rhabditida</taxon>
        <taxon>Rhabditina</taxon>
        <taxon>Rhabditomorpha</taxon>
        <taxon>Strongyloidea</taxon>
        <taxon>Trichostrongylidae</taxon>
        <taxon>Teladorsagia</taxon>
    </lineage>
</organism>
<gene>
    <name evidence="9" type="ORF">TELCIR_01590</name>
</gene>
<evidence type="ECO:0000256" key="3">
    <source>
        <dbReference type="ARBA" id="ARBA00022692"/>
    </source>
</evidence>
<dbReference type="PANTHER" id="PTHR31158:SF1">
    <property type="entry name" value="DOXA1 FACTOR-RELATED"/>
    <property type="match status" value="1"/>
</dbReference>
<evidence type="ECO:0000256" key="7">
    <source>
        <dbReference type="SAM" id="MobiDB-lite"/>
    </source>
</evidence>
<keyword evidence="3 8" id="KW-0812">Transmembrane</keyword>
<dbReference type="EMBL" id="KZ345059">
    <property type="protein sequence ID" value="PIO76359.1"/>
    <property type="molecule type" value="Genomic_DNA"/>
</dbReference>
<dbReference type="GO" id="GO:0005789">
    <property type="term" value="C:endoplasmic reticulum membrane"/>
    <property type="evidence" value="ECO:0007669"/>
    <property type="project" value="InterPro"/>
</dbReference>
<keyword evidence="10" id="KW-1185">Reference proteome</keyword>
<feature type="transmembrane region" description="Helical" evidence="8">
    <location>
        <begin position="86"/>
        <end position="111"/>
    </location>
</feature>
<comment type="similarity">
    <text evidence="2">Belongs to the DUOXA family.</text>
</comment>
<dbReference type="Proteomes" id="UP000230423">
    <property type="component" value="Unassembled WGS sequence"/>
</dbReference>
<feature type="compositionally biased region" description="Polar residues" evidence="7">
    <location>
        <begin position="347"/>
        <end position="369"/>
    </location>
</feature>
<dbReference type="InterPro" id="IPR018469">
    <property type="entry name" value="Dual_oxidase_maturation_fac"/>
</dbReference>
<feature type="compositionally biased region" description="Basic and acidic residues" evidence="7">
    <location>
        <begin position="427"/>
        <end position="448"/>
    </location>
</feature>
<keyword evidence="5 8" id="KW-0472">Membrane</keyword>
<comment type="subcellular location">
    <subcellularLocation>
        <location evidence="1">Membrane</location>
        <topology evidence="1">Multi-pass membrane protein</topology>
    </subcellularLocation>
</comment>
<dbReference type="AlphaFoldDB" id="A0A2G9V1I8"/>
<feature type="compositionally biased region" description="Polar residues" evidence="7">
    <location>
        <begin position="378"/>
        <end position="411"/>
    </location>
</feature>
<evidence type="ECO:0000256" key="4">
    <source>
        <dbReference type="ARBA" id="ARBA00022989"/>
    </source>
</evidence>
<evidence type="ECO:0000256" key="2">
    <source>
        <dbReference type="ARBA" id="ARBA00009816"/>
    </source>
</evidence>
<evidence type="ECO:0000256" key="5">
    <source>
        <dbReference type="ARBA" id="ARBA00023136"/>
    </source>
</evidence>
<keyword evidence="4 8" id="KW-1133">Transmembrane helix</keyword>
<evidence type="ECO:0000256" key="6">
    <source>
        <dbReference type="ARBA" id="ARBA00023180"/>
    </source>
</evidence>
<evidence type="ECO:0000313" key="10">
    <source>
        <dbReference type="Proteomes" id="UP000230423"/>
    </source>
</evidence>
<evidence type="ECO:0000256" key="8">
    <source>
        <dbReference type="SAM" id="Phobius"/>
    </source>
</evidence>
<sequence>MPRETIFLSSTCTLNKDEEERVGEGVDESCAQPMWTSWFGGFAEPSDYATAEMPNINVQAVIISAIFVVPYLAFLVILPGVREKRIVTLVIITIVTLTGAVLAASLCLPGWTGGSARILSQLRSHVNERMRARVGVNVGLKSINITLRFEEMVELDAQGSRIDMSRLYYNENFDISGVSSMTEELRSAYLRGLPYPILSILEYFSLNQDAFDWGRHYRTAGHYTSAAVSFSLSCWALAVVFLLLVPHHFGMAMLATGLSALFACLLYLIMSPCELQIGFVGAQGNRILMKMSFQWAFYCVFAVGLLAVLVGLSLILLQHYRVYTLSTFLDARLDEAVNPSKKKQSDATENLSNSLQVSSPELRSDSTALQVMRRTKGSAPSSVTSEKKATSSGFQSRTSYTGSLRSQSSFESVHGDLQRSPSNLTIDDERRPPRGPRDSKVAVTVEHF</sequence>
<dbReference type="Pfam" id="PF10204">
    <property type="entry name" value="DuoxA"/>
    <property type="match status" value="1"/>
</dbReference>
<dbReference type="PANTHER" id="PTHR31158">
    <property type="entry name" value="DUAL OXIDASE 2"/>
    <property type="match status" value="1"/>
</dbReference>
<feature type="region of interest" description="Disordered" evidence="7">
    <location>
        <begin position="339"/>
        <end position="448"/>
    </location>
</feature>
<accession>A0A2G9V1I8</accession>
<proteinExistence type="inferred from homology"/>
<evidence type="ECO:0000256" key="1">
    <source>
        <dbReference type="ARBA" id="ARBA00004141"/>
    </source>
</evidence>
<protein>
    <recommendedName>
        <fullName evidence="11">DUOXA-like protein C06E1.3</fullName>
    </recommendedName>
</protein>
<reference evidence="9 10" key="1">
    <citation type="submission" date="2015-09" db="EMBL/GenBank/DDBJ databases">
        <title>Draft genome of the parasitic nematode Teladorsagia circumcincta isolate WARC Sus (inbred).</title>
        <authorList>
            <person name="Mitreva M."/>
        </authorList>
    </citation>
    <scope>NUCLEOTIDE SEQUENCE [LARGE SCALE GENOMIC DNA]</scope>
    <source>
        <strain evidence="9 10">S</strain>
    </source>
</reference>
<name>A0A2G9V1I8_TELCI</name>
<evidence type="ECO:0008006" key="11">
    <source>
        <dbReference type="Google" id="ProtNLM"/>
    </source>
</evidence>
<keyword evidence="6" id="KW-0325">Glycoprotein</keyword>
<feature type="transmembrane region" description="Helical" evidence="8">
    <location>
        <begin position="252"/>
        <end position="270"/>
    </location>
</feature>
<evidence type="ECO:0000313" key="9">
    <source>
        <dbReference type="EMBL" id="PIO76359.1"/>
    </source>
</evidence>
<feature type="transmembrane region" description="Helical" evidence="8">
    <location>
        <begin position="223"/>
        <end position="245"/>
    </location>
</feature>
<feature type="transmembrane region" description="Helical" evidence="8">
    <location>
        <begin position="56"/>
        <end position="79"/>
    </location>
</feature>
<dbReference type="OrthoDB" id="10042652at2759"/>
<feature type="transmembrane region" description="Helical" evidence="8">
    <location>
        <begin position="295"/>
        <end position="317"/>
    </location>
</feature>